<dbReference type="GO" id="GO:0006355">
    <property type="term" value="P:regulation of DNA-templated transcription"/>
    <property type="evidence" value="ECO:0007669"/>
    <property type="project" value="InterPro"/>
</dbReference>
<dbReference type="Gene3D" id="1.10.1220.10">
    <property type="entry name" value="Met repressor-like"/>
    <property type="match status" value="1"/>
</dbReference>
<dbReference type="SUPFAM" id="SSF47598">
    <property type="entry name" value="Ribbon-helix-helix"/>
    <property type="match status" value="1"/>
</dbReference>
<evidence type="ECO:0000313" key="3">
    <source>
        <dbReference type="Proteomes" id="UP000009319"/>
    </source>
</evidence>
<dbReference type="InterPro" id="IPR013321">
    <property type="entry name" value="Arc_rbn_hlx_hlx"/>
</dbReference>
<protein>
    <recommendedName>
        <fullName evidence="1">Arc-like DNA binding domain-containing protein</fullName>
    </recommendedName>
</protein>
<evidence type="ECO:0000313" key="2">
    <source>
        <dbReference type="EMBL" id="CCM77099.1"/>
    </source>
</evidence>
<dbReference type="RefSeq" id="WP_007535004.1">
    <property type="nucleotide sequence ID" value="NZ_HF536772.1"/>
</dbReference>
<dbReference type="GO" id="GO:0003677">
    <property type="term" value="F:DNA binding"/>
    <property type="evidence" value="ECO:0007669"/>
    <property type="project" value="InterPro"/>
</dbReference>
<sequence length="84" mass="9510">MPQTDDQRHNLRLPLELKKKLAHSAVDNGRSMNAEILARLEASFAPDTAREIENLLRGLSRLDEKDRYAALELLTKATKILSKV</sequence>
<evidence type="ECO:0000259" key="1">
    <source>
        <dbReference type="Pfam" id="PF03869"/>
    </source>
</evidence>
<name>K0Q379_9HYPH</name>
<dbReference type="HOGENOM" id="CLU_171568_3_0_5"/>
<dbReference type="InterPro" id="IPR010985">
    <property type="entry name" value="Ribbon_hlx_hlx"/>
</dbReference>
<feature type="domain" description="Arc-like DNA binding" evidence="1">
    <location>
        <begin position="5"/>
        <end position="45"/>
    </location>
</feature>
<comment type="caution">
    <text evidence="2">The sequence shown here is derived from an EMBL/GenBank/DDBJ whole genome shotgun (WGS) entry which is preliminary data.</text>
</comment>
<dbReference type="Proteomes" id="UP000009319">
    <property type="component" value="Unassembled WGS sequence"/>
</dbReference>
<proteinExistence type="predicted"/>
<reference evidence="2 3" key="1">
    <citation type="journal article" date="2013" name="Genome Announc.">
        <title>Draft Genome Sequence of Rhizobium mesoamericanum STM3625, a Nitrogen-Fixing Symbiont of Mimosa pudica Isolated in French Guiana (South America).</title>
        <authorList>
            <person name="Moulin L."/>
            <person name="Mornico D."/>
            <person name="Melkonian R."/>
            <person name="Klonowska A."/>
        </authorList>
    </citation>
    <scope>NUCLEOTIDE SEQUENCE [LARGE SCALE GENOMIC DNA]</scope>
    <source>
        <strain evidence="2 3">STM3625</strain>
    </source>
</reference>
<dbReference type="InterPro" id="IPR005569">
    <property type="entry name" value="Arc_DNA-bd_dom"/>
</dbReference>
<organism evidence="2 3">
    <name type="scientific">Rhizobium mesoamericanum STM3625</name>
    <dbReference type="NCBI Taxonomy" id="1211777"/>
    <lineage>
        <taxon>Bacteria</taxon>
        <taxon>Pseudomonadati</taxon>
        <taxon>Pseudomonadota</taxon>
        <taxon>Alphaproteobacteria</taxon>
        <taxon>Hyphomicrobiales</taxon>
        <taxon>Rhizobiaceae</taxon>
        <taxon>Rhizobium/Agrobacterium group</taxon>
        <taxon>Rhizobium</taxon>
    </lineage>
</organism>
<dbReference type="AlphaFoldDB" id="K0Q379"/>
<accession>K0Q379</accession>
<dbReference type="Pfam" id="PF03869">
    <property type="entry name" value="Arc"/>
    <property type="match status" value="1"/>
</dbReference>
<gene>
    <name evidence="2" type="ORF">BN77_CDS3959807R</name>
</gene>
<keyword evidence="3" id="KW-1185">Reference proteome</keyword>
<dbReference type="EMBL" id="CANI01000028">
    <property type="protein sequence ID" value="CCM77099.1"/>
    <property type="molecule type" value="Genomic_DNA"/>
</dbReference>